<dbReference type="GO" id="GO:0003700">
    <property type="term" value="F:DNA-binding transcription factor activity"/>
    <property type="evidence" value="ECO:0007669"/>
    <property type="project" value="InterPro"/>
</dbReference>
<dbReference type="KEGG" id="axe:P40_11070"/>
<name>A0A9Q3ZI17_9GAMM</name>
<comment type="similarity">
    <text evidence="1">Belongs to the LysR transcriptional regulatory family.</text>
</comment>
<dbReference type="PANTHER" id="PTHR30537:SF3">
    <property type="entry name" value="TRANSCRIPTIONAL REGULATORY PROTEIN"/>
    <property type="match status" value="1"/>
</dbReference>
<keyword evidence="3" id="KW-0238">DNA-binding</keyword>
<dbReference type="InterPro" id="IPR000847">
    <property type="entry name" value="LysR_HTH_N"/>
</dbReference>
<dbReference type="CDD" id="cd08422">
    <property type="entry name" value="PBP2_CrgA_like"/>
    <property type="match status" value="1"/>
</dbReference>
<dbReference type="Gene3D" id="3.40.190.290">
    <property type="match status" value="1"/>
</dbReference>
<dbReference type="SUPFAM" id="SSF46785">
    <property type="entry name" value="Winged helix' DNA-binding domain"/>
    <property type="match status" value="1"/>
</dbReference>
<reference evidence="6" key="1">
    <citation type="submission" date="2022-01" db="EMBL/GenBank/DDBJ databases">
        <authorList>
            <person name="Karlyshev A.V."/>
            <person name="Jaspars M."/>
        </authorList>
    </citation>
    <scope>NUCLEOTIDE SEQUENCE</scope>
    <source>
        <strain evidence="6">AGSA3-2</strain>
    </source>
</reference>
<evidence type="ECO:0000256" key="2">
    <source>
        <dbReference type="ARBA" id="ARBA00023015"/>
    </source>
</evidence>
<dbReference type="RefSeq" id="WP_022995038.1">
    <property type="nucleotide sequence ID" value="NZ_CBDDTQ010000005.1"/>
</dbReference>
<evidence type="ECO:0000313" key="6">
    <source>
        <dbReference type="EMBL" id="MCE7510182.1"/>
    </source>
</evidence>
<dbReference type="InterPro" id="IPR005119">
    <property type="entry name" value="LysR_subst-bd"/>
</dbReference>
<keyword evidence="7" id="KW-1185">Reference proteome</keyword>
<evidence type="ECO:0000313" key="7">
    <source>
        <dbReference type="Proteomes" id="UP001107961"/>
    </source>
</evidence>
<dbReference type="Pfam" id="PF03466">
    <property type="entry name" value="LysR_substrate"/>
    <property type="match status" value="1"/>
</dbReference>
<dbReference type="SUPFAM" id="SSF53850">
    <property type="entry name" value="Periplasmic binding protein-like II"/>
    <property type="match status" value="1"/>
</dbReference>
<dbReference type="EMBL" id="JAJVKT010000021">
    <property type="protein sequence ID" value="MCE7510182.1"/>
    <property type="molecule type" value="Genomic_DNA"/>
</dbReference>
<evidence type="ECO:0000256" key="1">
    <source>
        <dbReference type="ARBA" id="ARBA00009437"/>
    </source>
</evidence>
<dbReference type="GO" id="GO:0006351">
    <property type="term" value="P:DNA-templated transcription"/>
    <property type="evidence" value="ECO:0007669"/>
    <property type="project" value="TreeGrafter"/>
</dbReference>
<keyword evidence="4" id="KW-0804">Transcription</keyword>
<dbReference type="GeneID" id="94686862"/>
<comment type="caution">
    <text evidence="6">The sequence shown here is derived from an EMBL/GenBank/DDBJ whole genome shotgun (WGS) entry which is preliminary data.</text>
</comment>
<dbReference type="Pfam" id="PF00126">
    <property type="entry name" value="HTH_1"/>
    <property type="match status" value="1"/>
</dbReference>
<organism evidence="6 7">
    <name type="scientific">Alloalcanivorax xenomutans</name>
    <dbReference type="NCBI Taxonomy" id="1094342"/>
    <lineage>
        <taxon>Bacteria</taxon>
        <taxon>Pseudomonadati</taxon>
        <taxon>Pseudomonadota</taxon>
        <taxon>Gammaproteobacteria</taxon>
        <taxon>Oceanospirillales</taxon>
        <taxon>Alcanivoracaceae</taxon>
        <taxon>Alloalcanivorax</taxon>
    </lineage>
</organism>
<evidence type="ECO:0000256" key="3">
    <source>
        <dbReference type="ARBA" id="ARBA00023125"/>
    </source>
</evidence>
<dbReference type="InterPro" id="IPR036388">
    <property type="entry name" value="WH-like_DNA-bd_sf"/>
</dbReference>
<dbReference type="AlphaFoldDB" id="A0A9Q3ZI17"/>
<protein>
    <submittedName>
        <fullName evidence="6">LysR family transcriptional regulator</fullName>
    </submittedName>
</protein>
<dbReference type="InterPro" id="IPR036390">
    <property type="entry name" value="WH_DNA-bd_sf"/>
</dbReference>
<dbReference type="FunFam" id="1.10.10.10:FF:000001">
    <property type="entry name" value="LysR family transcriptional regulator"/>
    <property type="match status" value="1"/>
</dbReference>
<evidence type="ECO:0000256" key="4">
    <source>
        <dbReference type="ARBA" id="ARBA00023163"/>
    </source>
</evidence>
<dbReference type="Proteomes" id="UP001107961">
    <property type="component" value="Unassembled WGS sequence"/>
</dbReference>
<sequence>MKARLDHMSTFLSVCDNGSIAAAARALGLSAPAVSKQLSALEQSLEVVLLERTTRRMVLTPAGRTFQEHAVATLRLLDDAERNCLSRIKGEPSGTLRVVAARWLTKTSLLPHLDEFVRRYPAIDLELELAERFPDLEQENVDLIFAMSMAGSNGMVRRSLGKTAYWLCASPDYIERHGMPETPEQLAEHRLITHAMRHPPDRVWLWGSRQVVMRPALRLNDTEAMIEAVKQGLGLAWLHHYMVLEAIEAGHLCRLRSEWEQPPIDVALFYRASGRALPALRHFIDFAVSHCRLPPLPT</sequence>
<dbReference type="Gene3D" id="1.10.10.10">
    <property type="entry name" value="Winged helix-like DNA-binding domain superfamily/Winged helix DNA-binding domain"/>
    <property type="match status" value="1"/>
</dbReference>
<proteinExistence type="inferred from homology"/>
<dbReference type="GO" id="GO:0043565">
    <property type="term" value="F:sequence-specific DNA binding"/>
    <property type="evidence" value="ECO:0007669"/>
    <property type="project" value="TreeGrafter"/>
</dbReference>
<evidence type="ECO:0000259" key="5">
    <source>
        <dbReference type="PROSITE" id="PS50931"/>
    </source>
</evidence>
<gene>
    <name evidence="6" type="ORF">LZG35_16205</name>
</gene>
<accession>A0A9Q3ZI17</accession>
<dbReference type="InterPro" id="IPR058163">
    <property type="entry name" value="LysR-type_TF_proteobact-type"/>
</dbReference>
<dbReference type="PROSITE" id="PS50931">
    <property type="entry name" value="HTH_LYSR"/>
    <property type="match status" value="1"/>
</dbReference>
<dbReference type="PANTHER" id="PTHR30537">
    <property type="entry name" value="HTH-TYPE TRANSCRIPTIONAL REGULATOR"/>
    <property type="match status" value="1"/>
</dbReference>
<feature type="domain" description="HTH lysR-type" evidence="5">
    <location>
        <begin position="1"/>
        <end position="60"/>
    </location>
</feature>
<keyword evidence="2" id="KW-0805">Transcription regulation</keyword>